<gene>
    <name evidence="6" type="ORF">METZ01_LOCUS57903</name>
</gene>
<feature type="transmembrane region" description="Helical" evidence="5">
    <location>
        <begin position="30"/>
        <end position="46"/>
    </location>
</feature>
<evidence type="ECO:0000256" key="2">
    <source>
        <dbReference type="ARBA" id="ARBA00022692"/>
    </source>
</evidence>
<accession>A0A381SNL4</accession>
<keyword evidence="3 5" id="KW-1133">Transmembrane helix</keyword>
<keyword evidence="4 5" id="KW-0472">Membrane</keyword>
<feature type="transmembrane region" description="Helical" evidence="5">
    <location>
        <begin position="52"/>
        <end position="70"/>
    </location>
</feature>
<dbReference type="GO" id="GO:0034257">
    <property type="term" value="F:nicotinamide riboside transmembrane transporter activity"/>
    <property type="evidence" value="ECO:0007669"/>
    <property type="project" value="InterPro"/>
</dbReference>
<proteinExistence type="predicted"/>
<evidence type="ECO:0000256" key="1">
    <source>
        <dbReference type="ARBA" id="ARBA00004141"/>
    </source>
</evidence>
<keyword evidence="2 5" id="KW-0812">Transmembrane</keyword>
<dbReference type="InterPro" id="IPR006419">
    <property type="entry name" value="NMN_transpt_PnuC"/>
</dbReference>
<dbReference type="Pfam" id="PF04973">
    <property type="entry name" value="NMN_transporter"/>
    <property type="match status" value="1"/>
</dbReference>
<dbReference type="AlphaFoldDB" id="A0A381SNL4"/>
<evidence type="ECO:0008006" key="7">
    <source>
        <dbReference type="Google" id="ProtNLM"/>
    </source>
</evidence>
<reference evidence="6" key="1">
    <citation type="submission" date="2018-05" db="EMBL/GenBank/DDBJ databases">
        <authorList>
            <person name="Lanie J.A."/>
            <person name="Ng W.-L."/>
            <person name="Kazmierczak K.M."/>
            <person name="Andrzejewski T.M."/>
            <person name="Davidsen T.M."/>
            <person name="Wayne K.J."/>
            <person name="Tettelin H."/>
            <person name="Glass J.I."/>
            <person name="Rusch D."/>
            <person name="Podicherti R."/>
            <person name="Tsui H.-C.T."/>
            <person name="Winkler M.E."/>
        </authorList>
    </citation>
    <scope>NUCLEOTIDE SEQUENCE</scope>
</reference>
<dbReference type="GO" id="GO:0016020">
    <property type="term" value="C:membrane"/>
    <property type="evidence" value="ECO:0007669"/>
    <property type="project" value="UniProtKB-SubCell"/>
</dbReference>
<organism evidence="6">
    <name type="scientific">marine metagenome</name>
    <dbReference type="NCBI Taxonomy" id="408172"/>
    <lineage>
        <taxon>unclassified sequences</taxon>
        <taxon>metagenomes</taxon>
        <taxon>ecological metagenomes</taxon>
    </lineage>
</organism>
<evidence type="ECO:0000256" key="4">
    <source>
        <dbReference type="ARBA" id="ARBA00023136"/>
    </source>
</evidence>
<dbReference type="EMBL" id="UINC01003293">
    <property type="protein sequence ID" value="SVA05049.1"/>
    <property type="molecule type" value="Genomic_DNA"/>
</dbReference>
<evidence type="ECO:0000256" key="3">
    <source>
        <dbReference type="ARBA" id="ARBA00022989"/>
    </source>
</evidence>
<comment type="subcellular location">
    <subcellularLocation>
        <location evidence="1">Membrane</location>
        <topology evidence="1">Multi-pass membrane protein</topology>
    </subcellularLocation>
</comment>
<feature type="transmembrane region" description="Helical" evidence="5">
    <location>
        <begin position="6"/>
        <end position="23"/>
    </location>
</feature>
<sequence>MDYTEILGWTATALLLVGYYLNAKQYIYSWLVWLVGNSMMMIYAMLIQSYSVAFLSIVLVFLNIFGFYSWRKNKS</sequence>
<protein>
    <recommendedName>
        <fullName evidence="7">Nicotinamide riboside transporter PnuC</fullName>
    </recommendedName>
</protein>
<name>A0A381SNL4_9ZZZZ</name>
<evidence type="ECO:0000256" key="5">
    <source>
        <dbReference type="SAM" id="Phobius"/>
    </source>
</evidence>
<evidence type="ECO:0000313" key="6">
    <source>
        <dbReference type="EMBL" id="SVA05049.1"/>
    </source>
</evidence>